<dbReference type="eggNOG" id="KOG3022">
    <property type="taxonomic scope" value="Eukaryota"/>
</dbReference>
<dbReference type="Proteomes" id="UP000001460">
    <property type="component" value="Unassembled WGS sequence"/>
</dbReference>
<dbReference type="CDD" id="cd02037">
    <property type="entry name" value="Mrp_NBP35"/>
    <property type="match status" value="1"/>
</dbReference>
<keyword evidence="2" id="KW-0547">Nucleotide-binding</keyword>
<feature type="transmembrane region" description="Helical" evidence="6">
    <location>
        <begin position="6"/>
        <end position="27"/>
    </location>
</feature>
<dbReference type="InterPro" id="IPR000808">
    <property type="entry name" value="Mrp-like_CS"/>
</dbReference>
<dbReference type="GO" id="GO:0005524">
    <property type="term" value="F:ATP binding"/>
    <property type="evidence" value="ECO:0007669"/>
    <property type="project" value="UniProtKB-KW"/>
</dbReference>
<keyword evidence="6" id="KW-0472">Membrane</keyword>
<keyword evidence="5" id="KW-0411">Iron-sulfur</keyword>
<dbReference type="Pfam" id="PF10609">
    <property type="entry name" value="ParA"/>
    <property type="match status" value="1"/>
</dbReference>
<keyword evidence="6" id="KW-0812">Transmembrane</keyword>
<evidence type="ECO:0000256" key="2">
    <source>
        <dbReference type="ARBA" id="ARBA00022741"/>
    </source>
</evidence>
<dbReference type="PROSITE" id="PS01215">
    <property type="entry name" value="MRP"/>
    <property type="match status" value="1"/>
</dbReference>
<evidence type="ECO:0000256" key="4">
    <source>
        <dbReference type="ARBA" id="ARBA00023004"/>
    </source>
</evidence>
<evidence type="ECO:0000313" key="8">
    <source>
        <dbReference type="Proteomes" id="UP000001460"/>
    </source>
</evidence>
<dbReference type="GO" id="GO:0140663">
    <property type="term" value="F:ATP-dependent FeS chaperone activity"/>
    <property type="evidence" value="ECO:0007669"/>
    <property type="project" value="InterPro"/>
</dbReference>
<dbReference type="VEuPathDB" id="CryptoDB:CMU_023680"/>
<sequence length="356" mass="39354">MLDRNSLNFMLALSGGIVLGIFVSKYLEFKDNYIMKKLNCYSNLLTGDKFKYIISNQSIKPKNVNEECVGIESPDAGKAASCVGCPNAEICASGETKQKVPINTMNLENIKNIILILSGKGGVGKSTVSMQLSWYLSQNFNVGLLDIDICGPSIPKMAGIANHEVHMSANGWSPVYANENLAIMSTAFLLPDEDDAVIWRGPKKNGLIRQFLTDVDWGNLDFLIIDTPPGTSDEHLSIITYLQGANVKGSIIVTTPQEISLQDVRKEITFCKKVELPIIGIVENMNKMFKNIQGNDLVNEMCKKMEVDYLITIPWDDQLLFCCEKGTSVNYEVPDSDSAREIKNLGDFLINTFVAS</sequence>
<dbReference type="GO" id="GO:0051536">
    <property type="term" value="F:iron-sulfur cluster binding"/>
    <property type="evidence" value="ECO:0007669"/>
    <property type="project" value="UniProtKB-KW"/>
</dbReference>
<name>B6AC10_CRYMR</name>
<dbReference type="PANTHER" id="PTHR23264">
    <property type="entry name" value="NUCLEOTIDE-BINDING PROTEIN NBP35 YEAST -RELATED"/>
    <property type="match status" value="1"/>
</dbReference>
<dbReference type="GO" id="GO:0016226">
    <property type="term" value="P:iron-sulfur cluster assembly"/>
    <property type="evidence" value="ECO:0007669"/>
    <property type="project" value="InterPro"/>
</dbReference>
<dbReference type="GO" id="GO:0005829">
    <property type="term" value="C:cytosol"/>
    <property type="evidence" value="ECO:0007669"/>
    <property type="project" value="TreeGrafter"/>
</dbReference>
<dbReference type="OrthoDB" id="1741334at2759"/>
<dbReference type="PANTHER" id="PTHR23264:SF19">
    <property type="entry name" value="CYTOSOLIC FE-S CLUSTER ASSEMBLY FACTOR NUBP2"/>
    <property type="match status" value="1"/>
</dbReference>
<evidence type="ECO:0000256" key="5">
    <source>
        <dbReference type="ARBA" id="ARBA00023014"/>
    </source>
</evidence>
<dbReference type="OMA" id="DEHITIC"/>
<evidence type="ECO:0000256" key="6">
    <source>
        <dbReference type="SAM" id="Phobius"/>
    </source>
</evidence>
<organism evidence="7 8">
    <name type="scientific">Cryptosporidium muris (strain RN66)</name>
    <dbReference type="NCBI Taxonomy" id="441375"/>
    <lineage>
        <taxon>Eukaryota</taxon>
        <taxon>Sar</taxon>
        <taxon>Alveolata</taxon>
        <taxon>Apicomplexa</taxon>
        <taxon>Conoidasida</taxon>
        <taxon>Coccidia</taxon>
        <taxon>Eucoccidiorida</taxon>
        <taxon>Eimeriorina</taxon>
        <taxon>Cryptosporidiidae</taxon>
        <taxon>Cryptosporidium</taxon>
    </lineage>
</organism>
<dbReference type="Gene3D" id="3.40.50.300">
    <property type="entry name" value="P-loop containing nucleotide triphosphate hydrolases"/>
    <property type="match status" value="1"/>
</dbReference>
<dbReference type="RefSeq" id="XP_002139712.1">
    <property type="nucleotide sequence ID" value="XM_002139676.1"/>
</dbReference>
<keyword evidence="4" id="KW-0408">Iron</keyword>
<keyword evidence="6" id="KW-1133">Transmembrane helix</keyword>
<dbReference type="AlphaFoldDB" id="B6AC10"/>
<keyword evidence="3" id="KW-0067">ATP-binding</keyword>
<dbReference type="GO" id="GO:0046872">
    <property type="term" value="F:metal ion binding"/>
    <property type="evidence" value="ECO:0007669"/>
    <property type="project" value="UniProtKB-KW"/>
</dbReference>
<accession>B6AC10</accession>
<dbReference type="STRING" id="441375.B6AC10"/>
<protein>
    <submittedName>
        <fullName evidence="7">Nucleotide-binding protein 1, putative</fullName>
    </submittedName>
</protein>
<dbReference type="EMBL" id="DS989727">
    <property type="protein sequence ID" value="EEA05363.1"/>
    <property type="molecule type" value="Genomic_DNA"/>
</dbReference>
<keyword evidence="8" id="KW-1185">Reference proteome</keyword>
<dbReference type="SUPFAM" id="SSF52540">
    <property type="entry name" value="P-loop containing nucleoside triphosphate hydrolases"/>
    <property type="match status" value="1"/>
</dbReference>
<dbReference type="GeneID" id="6994929"/>
<evidence type="ECO:0000313" key="7">
    <source>
        <dbReference type="EMBL" id="EEA05363.1"/>
    </source>
</evidence>
<reference evidence="7" key="1">
    <citation type="submission" date="2008-06" db="EMBL/GenBank/DDBJ databases">
        <authorList>
            <person name="Lorenzi H."/>
            <person name="Inman J."/>
            <person name="Miller J."/>
            <person name="Schobel S."/>
            <person name="Amedeo P."/>
            <person name="Caler E.V."/>
            <person name="da Silva J."/>
        </authorList>
    </citation>
    <scope>NUCLEOTIDE SEQUENCE [LARGE SCALE GENOMIC DNA]</scope>
    <source>
        <strain evidence="7">RN66</strain>
    </source>
</reference>
<evidence type="ECO:0000256" key="1">
    <source>
        <dbReference type="ARBA" id="ARBA00022723"/>
    </source>
</evidence>
<dbReference type="HAMAP" id="MF_02040">
    <property type="entry name" value="Mrp_NBP35"/>
    <property type="match status" value="1"/>
</dbReference>
<dbReference type="InterPro" id="IPR019591">
    <property type="entry name" value="Mrp/NBP35_ATP-bd"/>
</dbReference>
<dbReference type="InterPro" id="IPR033756">
    <property type="entry name" value="YlxH/NBP35"/>
</dbReference>
<keyword evidence="1" id="KW-0479">Metal-binding</keyword>
<evidence type="ECO:0000256" key="3">
    <source>
        <dbReference type="ARBA" id="ARBA00022840"/>
    </source>
</evidence>
<dbReference type="InterPro" id="IPR027417">
    <property type="entry name" value="P-loop_NTPase"/>
</dbReference>
<gene>
    <name evidence="7" type="ORF">CMU_023680</name>
</gene>
<proteinExistence type="inferred from homology"/>